<keyword evidence="2" id="KW-0479">Metal-binding</keyword>
<gene>
    <name evidence="5" type="ORF">GCM10023176_54060</name>
</gene>
<keyword evidence="6" id="KW-1185">Reference proteome</keyword>
<sequence>MLSYPSTISLSSRTLNHLADLIRQHRIQHRSRWRRLGPGRQALLALAHLRNGDTYTRLAAGFAVGVATAWRNIQEAIVLLAAVAEDLATAMRRIRQLAYAILDGTLIPIDRVADQKPYYSGKHKRHGVNVQVIADAAGRLVWASPALPGSAHDLTAARIHGIAQLTAVKHLVLYGTNLVRIPPEIGAMTNLEVFEPYTSHRLHWYPYELTRCAKLADSTVSTRVLCGNFKFRPPFPKLRPVTGVGDTDLAALDPAVWGADAVRTCSVCDGPIQGELRQVWISCLVGTDVLPLLVNACSTACVAALPEPYPGYVPASHTGGPDIVQPAVRQ</sequence>
<evidence type="ECO:0000256" key="1">
    <source>
        <dbReference type="ARBA" id="ARBA00001968"/>
    </source>
</evidence>
<dbReference type="Pfam" id="PF13613">
    <property type="entry name" value="HTH_Tnp_4"/>
    <property type="match status" value="1"/>
</dbReference>
<proteinExistence type="predicted"/>
<feature type="domain" description="Transposase Helix-turn-helix" evidence="4">
    <location>
        <begin position="35"/>
        <end position="83"/>
    </location>
</feature>
<dbReference type="InterPro" id="IPR027805">
    <property type="entry name" value="Transposase_HTH_dom"/>
</dbReference>
<evidence type="ECO:0000313" key="5">
    <source>
        <dbReference type="EMBL" id="GAA4578353.1"/>
    </source>
</evidence>
<comment type="caution">
    <text evidence="5">The sequence shown here is derived from an EMBL/GenBank/DDBJ whole genome shotgun (WGS) entry which is preliminary data.</text>
</comment>
<feature type="domain" description="DDE Tnp4" evidence="3">
    <location>
        <begin position="102"/>
        <end position="165"/>
    </location>
</feature>
<dbReference type="InterPro" id="IPR027806">
    <property type="entry name" value="HARBI1_dom"/>
</dbReference>
<accession>A0ABP8T1C4</accession>
<evidence type="ECO:0008006" key="7">
    <source>
        <dbReference type="Google" id="ProtNLM"/>
    </source>
</evidence>
<dbReference type="Pfam" id="PF13359">
    <property type="entry name" value="DDE_Tnp_4"/>
    <property type="match status" value="1"/>
</dbReference>
<evidence type="ECO:0000313" key="6">
    <source>
        <dbReference type="Proteomes" id="UP001500307"/>
    </source>
</evidence>
<comment type="cofactor">
    <cofactor evidence="1">
        <name>a divalent metal cation</name>
        <dbReference type="ChEBI" id="CHEBI:60240"/>
    </cofactor>
</comment>
<dbReference type="Proteomes" id="UP001500307">
    <property type="component" value="Unassembled WGS sequence"/>
</dbReference>
<dbReference type="EMBL" id="BAABGU010000041">
    <property type="protein sequence ID" value="GAA4578353.1"/>
    <property type="molecule type" value="Genomic_DNA"/>
</dbReference>
<evidence type="ECO:0000256" key="2">
    <source>
        <dbReference type="ARBA" id="ARBA00022723"/>
    </source>
</evidence>
<name>A0ABP8T1C4_9ACTN</name>
<evidence type="ECO:0000259" key="3">
    <source>
        <dbReference type="Pfam" id="PF13359"/>
    </source>
</evidence>
<organism evidence="5 6">
    <name type="scientific">Micromonospora coerulea</name>
    <dbReference type="NCBI Taxonomy" id="47856"/>
    <lineage>
        <taxon>Bacteria</taxon>
        <taxon>Bacillati</taxon>
        <taxon>Actinomycetota</taxon>
        <taxon>Actinomycetes</taxon>
        <taxon>Micromonosporales</taxon>
        <taxon>Micromonosporaceae</taxon>
        <taxon>Micromonospora</taxon>
    </lineage>
</organism>
<evidence type="ECO:0000259" key="4">
    <source>
        <dbReference type="Pfam" id="PF13613"/>
    </source>
</evidence>
<reference evidence="6" key="1">
    <citation type="journal article" date="2019" name="Int. J. Syst. Evol. Microbiol.">
        <title>The Global Catalogue of Microorganisms (GCM) 10K type strain sequencing project: providing services to taxonomists for standard genome sequencing and annotation.</title>
        <authorList>
            <consortium name="The Broad Institute Genomics Platform"/>
            <consortium name="The Broad Institute Genome Sequencing Center for Infectious Disease"/>
            <person name="Wu L."/>
            <person name="Ma J."/>
        </authorList>
    </citation>
    <scope>NUCLEOTIDE SEQUENCE [LARGE SCALE GENOMIC DNA]</scope>
    <source>
        <strain evidence="6">JCM 3175</strain>
    </source>
</reference>
<protein>
    <recommendedName>
        <fullName evidence="7">DDE superfamily endonuclease</fullName>
    </recommendedName>
</protein>